<protein>
    <submittedName>
        <fullName evidence="1">Uncharacterized protein</fullName>
    </submittedName>
</protein>
<dbReference type="RefSeq" id="WP_115067626.1">
    <property type="nucleotide sequence ID" value="NZ_UHID01000001.1"/>
</dbReference>
<reference evidence="1 2" key="1">
    <citation type="submission" date="2018-06" db="EMBL/GenBank/DDBJ databases">
        <authorList>
            <consortium name="Pathogen Informatics"/>
            <person name="Doyle S."/>
        </authorList>
    </citation>
    <scope>NUCLEOTIDE SEQUENCE [LARGE SCALE GENOMIC DNA]</scope>
    <source>
        <strain evidence="1 2">NCTC7807</strain>
    </source>
</reference>
<accession>A0A380MJR3</accession>
<dbReference type="EMBL" id="UHID01000001">
    <property type="protein sequence ID" value="SUO92889.1"/>
    <property type="molecule type" value="Genomic_DNA"/>
</dbReference>
<evidence type="ECO:0000313" key="2">
    <source>
        <dbReference type="Proteomes" id="UP000254150"/>
    </source>
</evidence>
<dbReference type="AlphaFoldDB" id="A0A380MJR3"/>
<organism evidence="1 2">
    <name type="scientific">Streptomyces griseus</name>
    <dbReference type="NCBI Taxonomy" id="1911"/>
    <lineage>
        <taxon>Bacteria</taxon>
        <taxon>Bacillati</taxon>
        <taxon>Actinomycetota</taxon>
        <taxon>Actinomycetes</taxon>
        <taxon>Kitasatosporales</taxon>
        <taxon>Streptomycetaceae</taxon>
        <taxon>Streptomyces</taxon>
    </lineage>
</organism>
<gene>
    <name evidence="1" type="ORF">NCTC7807_00016</name>
</gene>
<name>A0A380MJR3_STRGR</name>
<proteinExistence type="predicted"/>
<dbReference type="Proteomes" id="UP000254150">
    <property type="component" value="Unassembled WGS sequence"/>
</dbReference>
<sequence>MFGRKNATAEAAQQLTERAKTVVQSQAAVLAAKTGGKQAIHELAAGMTTEEIGRVIEQLKR</sequence>
<evidence type="ECO:0000313" key="1">
    <source>
        <dbReference type="EMBL" id="SUO92889.1"/>
    </source>
</evidence>